<reference evidence="12" key="1">
    <citation type="submission" date="2020-10" db="EMBL/GenBank/DDBJ databases">
        <authorList>
            <person name="Gilroy R."/>
        </authorList>
    </citation>
    <scope>NUCLEOTIDE SEQUENCE</scope>
    <source>
        <strain evidence="12">ChiW3-316</strain>
    </source>
</reference>
<evidence type="ECO:0000256" key="7">
    <source>
        <dbReference type="ARBA" id="ARBA00022840"/>
    </source>
</evidence>
<keyword evidence="9 10" id="KW-0227">DNA damage</keyword>
<dbReference type="PROSITE" id="PS00618">
    <property type="entry name" value="RECF_2"/>
    <property type="match status" value="1"/>
</dbReference>
<comment type="function">
    <text evidence="9 10">The RecF protein is involved in DNA metabolism; it is required for DNA replication and normal SOS inducibility. RecF binds preferentially to single-stranded, linear DNA. It also seems to bind ATP.</text>
</comment>
<keyword evidence="6 9" id="KW-0547">Nucleotide-binding</keyword>
<evidence type="ECO:0000259" key="11">
    <source>
        <dbReference type="Pfam" id="PF02463"/>
    </source>
</evidence>
<dbReference type="InterPro" id="IPR003395">
    <property type="entry name" value="RecF/RecN/SMC_N"/>
</dbReference>
<dbReference type="GO" id="GO:0005524">
    <property type="term" value="F:ATP binding"/>
    <property type="evidence" value="ECO:0007669"/>
    <property type="project" value="UniProtKB-UniRule"/>
</dbReference>
<dbReference type="InterPro" id="IPR018078">
    <property type="entry name" value="DNA-binding_RecF_CS"/>
</dbReference>
<evidence type="ECO:0000313" key="12">
    <source>
        <dbReference type="EMBL" id="HIU53329.1"/>
    </source>
</evidence>
<dbReference type="Gene3D" id="3.40.50.300">
    <property type="entry name" value="P-loop containing nucleotide triphosphate hydrolases"/>
    <property type="match status" value="1"/>
</dbReference>
<keyword evidence="7 9" id="KW-0067">ATP-binding</keyword>
<dbReference type="SUPFAM" id="SSF52540">
    <property type="entry name" value="P-loop containing nucleoside triphosphate hydrolases"/>
    <property type="match status" value="1"/>
</dbReference>
<comment type="caution">
    <text evidence="12">The sequence shown here is derived from an EMBL/GenBank/DDBJ whole genome shotgun (WGS) entry which is preliminary data.</text>
</comment>
<keyword evidence="9 10" id="KW-0234">DNA repair</keyword>
<evidence type="ECO:0000256" key="1">
    <source>
        <dbReference type="ARBA" id="ARBA00004496"/>
    </source>
</evidence>
<dbReference type="PROSITE" id="PS00617">
    <property type="entry name" value="RECF_1"/>
    <property type="match status" value="1"/>
</dbReference>
<evidence type="ECO:0000313" key="13">
    <source>
        <dbReference type="Proteomes" id="UP000824107"/>
    </source>
</evidence>
<sequence>MDNTAEILSINNGIKSGVTRLTLTDFRNYAHLRLNAELAPIVITGENGSGKTNILEAISFLTPGRGLRSARLSDIRRITPCLVDCEYAPTEISNTSWAVSATVCNNDDEIDIGTAVEKSVRDDEEESRSFDRRIVKIDGIKTNSQGDLGRYISAIWLTPQMDRLFRGGSQPRRSFLDRLVYAFDVEHAKRTSNFEHLYKQWYQLLKSGQTDNFWLTSLEEEMAGLGVAIAAARREQIAKLNTFIDHEPDDVFPNVKLELDGTVEKMLDNMPALDVEEAYAAKLKSQRRNVLYNDNVDGVNRTDFKVYYKKKRMPAELCSTGEQKSLLISIILAQTKCQTLDKGFAPILLLDEVVAHLDDIKREALLTKIRDLKVQAWITSTDPELFRSLSGEAQFWEVKNNTVSER</sequence>
<dbReference type="GO" id="GO:0003697">
    <property type="term" value="F:single-stranded DNA binding"/>
    <property type="evidence" value="ECO:0007669"/>
    <property type="project" value="UniProtKB-UniRule"/>
</dbReference>
<dbReference type="EMBL" id="DVNC01000029">
    <property type="protein sequence ID" value="HIU53329.1"/>
    <property type="molecule type" value="Genomic_DNA"/>
</dbReference>
<gene>
    <name evidence="9 12" type="primary">recF</name>
    <name evidence="12" type="ORF">IAD20_04530</name>
</gene>
<keyword evidence="9 10" id="KW-0742">SOS response</keyword>
<evidence type="ECO:0000256" key="2">
    <source>
        <dbReference type="ARBA" id="ARBA00008016"/>
    </source>
</evidence>
<feature type="domain" description="RecF/RecN/SMC N-terminal" evidence="11">
    <location>
        <begin position="18"/>
        <end position="389"/>
    </location>
</feature>
<evidence type="ECO:0000256" key="10">
    <source>
        <dbReference type="RuleBase" id="RU000578"/>
    </source>
</evidence>
<evidence type="ECO:0000256" key="5">
    <source>
        <dbReference type="ARBA" id="ARBA00022705"/>
    </source>
</evidence>
<dbReference type="HAMAP" id="MF_00365">
    <property type="entry name" value="RecF"/>
    <property type="match status" value="1"/>
</dbReference>
<dbReference type="InterPro" id="IPR027417">
    <property type="entry name" value="P-loop_NTPase"/>
</dbReference>
<protein>
    <recommendedName>
        <fullName evidence="3 9">DNA replication and repair protein RecF</fullName>
    </recommendedName>
</protein>
<proteinExistence type="inferred from homology"/>
<dbReference type="GO" id="GO:0009432">
    <property type="term" value="P:SOS response"/>
    <property type="evidence" value="ECO:0007669"/>
    <property type="project" value="UniProtKB-UniRule"/>
</dbReference>
<dbReference type="Pfam" id="PF02463">
    <property type="entry name" value="SMC_N"/>
    <property type="match status" value="1"/>
</dbReference>
<dbReference type="GO" id="GO:0006260">
    <property type="term" value="P:DNA replication"/>
    <property type="evidence" value="ECO:0007669"/>
    <property type="project" value="UniProtKB-UniRule"/>
</dbReference>
<organism evidence="12 13">
    <name type="scientific">Candidatus Scatocola faecipullorum</name>
    <dbReference type="NCBI Taxonomy" id="2840917"/>
    <lineage>
        <taxon>Bacteria</taxon>
        <taxon>Pseudomonadati</taxon>
        <taxon>Pseudomonadota</taxon>
        <taxon>Alphaproteobacteria</taxon>
        <taxon>Rhodospirillales</taxon>
        <taxon>Rhodospirillaceae</taxon>
        <taxon>Rhodospirillaceae incertae sedis</taxon>
        <taxon>Candidatus Scatocola</taxon>
    </lineage>
</organism>
<evidence type="ECO:0000256" key="9">
    <source>
        <dbReference type="HAMAP-Rule" id="MF_00365"/>
    </source>
</evidence>
<comment type="subcellular location">
    <subcellularLocation>
        <location evidence="1 9 10">Cytoplasm</location>
    </subcellularLocation>
</comment>
<dbReference type="GO" id="GO:0005737">
    <property type="term" value="C:cytoplasm"/>
    <property type="evidence" value="ECO:0007669"/>
    <property type="project" value="UniProtKB-SubCell"/>
</dbReference>
<dbReference type="PANTHER" id="PTHR32182">
    <property type="entry name" value="DNA REPLICATION AND REPAIR PROTEIN RECF"/>
    <property type="match status" value="1"/>
</dbReference>
<dbReference type="InterPro" id="IPR042174">
    <property type="entry name" value="RecF_2"/>
</dbReference>
<keyword evidence="4 9" id="KW-0963">Cytoplasm</keyword>
<dbReference type="NCBIfam" id="TIGR00611">
    <property type="entry name" value="recf"/>
    <property type="match status" value="1"/>
</dbReference>
<dbReference type="InterPro" id="IPR001238">
    <property type="entry name" value="DNA-binding_RecF"/>
</dbReference>
<evidence type="ECO:0000256" key="6">
    <source>
        <dbReference type="ARBA" id="ARBA00022741"/>
    </source>
</evidence>
<dbReference type="GO" id="GO:0000731">
    <property type="term" value="P:DNA synthesis involved in DNA repair"/>
    <property type="evidence" value="ECO:0007669"/>
    <property type="project" value="TreeGrafter"/>
</dbReference>
<dbReference type="PANTHER" id="PTHR32182:SF0">
    <property type="entry name" value="DNA REPLICATION AND REPAIR PROTEIN RECF"/>
    <property type="match status" value="1"/>
</dbReference>
<reference evidence="12" key="2">
    <citation type="journal article" date="2021" name="PeerJ">
        <title>Extensive microbial diversity within the chicken gut microbiome revealed by metagenomics and culture.</title>
        <authorList>
            <person name="Gilroy R."/>
            <person name="Ravi A."/>
            <person name="Getino M."/>
            <person name="Pursley I."/>
            <person name="Horton D.L."/>
            <person name="Alikhan N.F."/>
            <person name="Baker D."/>
            <person name="Gharbi K."/>
            <person name="Hall N."/>
            <person name="Watson M."/>
            <person name="Adriaenssens E.M."/>
            <person name="Foster-Nyarko E."/>
            <person name="Jarju S."/>
            <person name="Secka A."/>
            <person name="Antonio M."/>
            <person name="Oren A."/>
            <person name="Chaudhuri R.R."/>
            <person name="La Ragione R."/>
            <person name="Hildebrand F."/>
            <person name="Pallen M.J."/>
        </authorList>
    </citation>
    <scope>NUCLEOTIDE SEQUENCE</scope>
    <source>
        <strain evidence="12">ChiW3-316</strain>
    </source>
</reference>
<dbReference type="GO" id="GO:0006302">
    <property type="term" value="P:double-strand break repair"/>
    <property type="evidence" value="ECO:0007669"/>
    <property type="project" value="TreeGrafter"/>
</dbReference>
<keyword evidence="8 9" id="KW-0238">DNA-binding</keyword>
<name>A0A9D1SAK1_9PROT</name>
<evidence type="ECO:0000256" key="3">
    <source>
        <dbReference type="ARBA" id="ARBA00020170"/>
    </source>
</evidence>
<comment type="similarity">
    <text evidence="2 9 10">Belongs to the RecF family.</text>
</comment>
<evidence type="ECO:0000256" key="8">
    <source>
        <dbReference type="ARBA" id="ARBA00023125"/>
    </source>
</evidence>
<dbReference type="Gene3D" id="1.20.1050.90">
    <property type="entry name" value="RecF/RecN/SMC, N-terminal domain"/>
    <property type="match status" value="1"/>
</dbReference>
<keyword evidence="5 9" id="KW-0235">DNA replication</keyword>
<feature type="binding site" evidence="9">
    <location>
        <begin position="45"/>
        <end position="52"/>
    </location>
    <ligand>
        <name>ATP</name>
        <dbReference type="ChEBI" id="CHEBI:30616"/>
    </ligand>
</feature>
<dbReference type="AlphaFoldDB" id="A0A9D1SAK1"/>
<accession>A0A9D1SAK1</accession>
<dbReference type="Proteomes" id="UP000824107">
    <property type="component" value="Unassembled WGS sequence"/>
</dbReference>
<evidence type="ECO:0000256" key="4">
    <source>
        <dbReference type="ARBA" id="ARBA00022490"/>
    </source>
</evidence>